<dbReference type="InterPro" id="IPR058245">
    <property type="entry name" value="NreC/VraR/RcsB-like_REC"/>
</dbReference>
<dbReference type="RefSeq" id="WP_237875328.1">
    <property type="nucleotide sequence ID" value="NZ_JAKLTR010000015.1"/>
</dbReference>
<dbReference type="PRINTS" id="PR00038">
    <property type="entry name" value="HTHLUXR"/>
</dbReference>
<dbReference type="Pfam" id="PF00072">
    <property type="entry name" value="Response_reg"/>
    <property type="match status" value="1"/>
</dbReference>
<dbReference type="Gene3D" id="3.40.50.2300">
    <property type="match status" value="1"/>
</dbReference>
<protein>
    <submittedName>
        <fullName evidence="8">Response regulator transcription factor</fullName>
    </submittedName>
</protein>
<keyword evidence="1 5" id="KW-0597">Phosphoprotein</keyword>
<organism evidence="8 9">
    <name type="scientific">Terrimonas ginsenosidimutans</name>
    <dbReference type="NCBI Taxonomy" id="2908004"/>
    <lineage>
        <taxon>Bacteria</taxon>
        <taxon>Pseudomonadati</taxon>
        <taxon>Bacteroidota</taxon>
        <taxon>Chitinophagia</taxon>
        <taxon>Chitinophagales</taxon>
        <taxon>Chitinophagaceae</taxon>
        <taxon>Terrimonas</taxon>
    </lineage>
</organism>
<keyword evidence="2" id="KW-0805">Transcription regulation</keyword>
<dbReference type="Pfam" id="PF00196">
    <property type="entry name" value="GerE"/>
    <property type="match status" value="1"/>
</dbReference>
<dbReference type="PROSITE" id="PS50110">
    <property type="entry name" value="RESPONSE_REGULATORY"/>
    <property type="match status" value="1"/>
</dbReference>
<evidence type="ECO:0000313" key="9">
    <source>
        <dbReference type="Proteomes" id="UP001165367"/>
    </source>
</evidence>
<gene>
    <name evidence="8" type="ORF">LZZ85_21005</name>
</gene>
<dbReference type="InterPro" id="IPR011006">
    <property type="entry name" value="CheY-like_superfamily"/>
</dbReference>
<proteinExistence type="predicted"/>
<comment type="caution">
    <text evidence="8">The sequence shown here is derived from an EMBL/GenBank/DDBJ whole genome shotgun (WGS) entry which is preliminary data.</text>
</comment>
<evidence type="ECO:0000256" key="1">
    <source>
        <dbReference type="ARBA" id="ARBA00022553"/>
    </source>
</evidence>
<dbReference type="InterPro" id="IPR000792">
    <property type="entry name" value="Tscrpt_reg_LuxR_C"/>
</dbReference>
<reference evidence="8" key="1">
    <citation type="submission" date="2022-01" db="EMBL/GenBank/DDBJ databases">
        <authorList>
            <person name="Jo J.-H."/>
            <person name="Im W.-T."/>
        </authorList>
    </citation>
    <scope>NUCLEOTIDE SEQUENCE</scope>
    <source>
        <strain evidence="8">NA20</strain>
    </source>
</reference>
<keyword evidence="9" id="KW-1185">Reference proteome</keyword>
<dbReference type="Proteomes" id="UP001165367">
    <property type="component" value="Unassembled WGS sequence"/>
</dbReference>
<evidence type="ECO:0000313" key="8">
    <source>
        <dbReference type="EMBL" id="MCG2616791.1"/>
    </source>
</evidence>
<evidence type="ECO:0000256" key="2">
    <source>
        <dbReference type="ARBA" id="ARBA00023015"/>
    </source>
</evidence>
<evidence type="ECO:0000259" key="7">
    <source>
        <dbReference type="PROSITE" id="PS50110"/>
    </source>
</evidence>
<dbReference type="CDD" id="cd06170">
    <property type="entry name" value="LuxR_C_like"/>
    <property type="match status" value="1"/>
</dbReference>
<dbReference type="PANTHER" id="PTHR43214:SF41">
    <property type="entry name" value="NITRATE_NITRITE RESPONSE REGULATOR PROTEIN NARP"/>
    <property type="match status" value="1"/>
</dbReference>
<dbReference type="PROSITE" id="PS50043">
    <property type="entry name" value="HTH_LUXR_2"/>
    <property type="match status" value="1"/>
</dbReference>
<dbReference type="SUPFAM" id="SSF46894">
    <property type="entry name" value="C-terminal effector domain of the bipartite response regulators"/>
    <property type="match status" value="1"/>
</dbReference>
<accession>A0ABS9KWS0</accession>
<keyword evidence="4" id="KW-0804">Transcription</keyword>
<feature type="domain" description="HTH luxR-type" evidence="6">
    <location>
        <begin position="156"/>
        <end position="221"/>
    </location>
</feature>
<evidence type="ECO:0000256" key="5">
    <source>
        <dbReference type="PROSITE-ProRule" id="PRU00169"/>
    </source>
</evidence>
<dbReference type="SUPFAM" id="SSF52172">
    <property type="entry name" value="CheY-like"/>
    <property type="match status" value="1"/>
</dbReference>
<feature type="domain" description="Response regulatory" evidence="7">
    <location>
        <begin position="6"/>
        <end position="128"/>
    </location>
</feature>
<keyword evidence="3" id="KW-0238">DNA-binding</keyword>
<dbReference type="PROSITE" id="PS00622">
    <property type="entry name" value="HTH_LUXR_1"/>
    <property type="match status" value="1"/>
</dbReference>
<feature type="modified residue" description="4-aspartylphosphate" evidence="5">
    <location>
        <position position="57"/>
    </location>
</feature>
<dbReference type="EMBL" id="JAKLTR010000015">
    <property type="protein sequence ID" value="MCG2616791.1"/>
    <property type="molecule type" value="Genomic_DNA"/>
</dbReference>
<dbReference type="SMART" id="SM00448">
    <property type="entry name" value="REC"/>
    <property type="match status" value="1"/>
</dbReference>
<dbReference type="PANTHER" id="PTHR43214">
    <property type="entry name" value="TWO-COMPONENT RESPONSE REGULATOR"/>
    <property type="match status" value="1"/>
</dbReference>
<dbReference type="InterPro" id="IPR001789">
    <property type="entry name" value="Sig_transdc_resp-reg_receiver"/>
</dbReference>
<evidence type="ECO:0000256" key="4">
    <source>
        <dbReference type="ARBA" id="ARBA00023163"/>
    </source>
</evidence>
<dbReference type="InterPro" id="IPR039420">
    <property type="entry name" value="WalR-like"/>
</dbReference>
<sequence length="225" mass="25537">MDDRIKVFHLEDYKIMRDGIKFLLTQDPGIVVVGEARKGEELIEKLPGADIDVLLLDIYLDGMEEHSTLDGFGVCEYVHQNYPGIKIVAHSVYYDADRVARIMNNGAMGFVSKKAGYEELIEAIKSVHSGKKYICKETSKKLKNINEFLEGIVDTLRGEKDFFSQREKDVLDLLARGFSTKNIAQELFITEKTVESHRKNMVDKARVKNTAELIAFASARGFLKR</sequence>
<evidence type="ECO:0000256" key="3">
    <source>
        <dbReference type="ARBA" id="ARBA00023125"/>
    </source>
</evidence>
<dbReference type="InterPro" id="IPR016032">
    <property type="entry name" value="Sig_transdc_resp-reg_C-effctor"/>
</dbReference>
<dbReference type="SMART" id="SM00421">
    <property type="entry name" value="HTH_LUXR"/>
    <property type="match status" value="1"/>
</dbReference>
<dbReference type="CDD" id="cd17535">
    <property type="entry name" value="REC_NarL-like"/>
    <property type="match status" value="1"/>
</dbReference>
<name>A0ABS9KWS0_9BACT</name>
<evidence type="ECO:0000259" key="6">
    <source>
        <dbReference type="PROSITE" id="PS50043"/>
    </source>
</evidence>